<protein>
    <submittedName>
        <fullName evidence="1">Uncharacterized protein</fullName>
    </submittedName>
</protein>
<dbReference type="EMBL" id="JACBKZ010000001">
    <property type="protein sequence ID" value="KAF5960886.1"/>
    <property type="molecule type" value="Genomic_DNA"/>
</dbReference>
<keyword evidence="2" id="KW-1185">Reference proteome</keyword>
<reference evidence="1 2" key="2">
    <citation type="submission" date="2020-07" db="EMBL/GenBank/DDBJ databases">
        <title>Genome assembly of wild tea tree DASZ reveals pedigree and selection history of tea varieties.</title>
        <authorList>
            <person name="Zhang W."/>
        </authorList>
    </citation>
    <scope>NUCLEOTIDE SEQUENCE [LARGE SCALE GENOMIC DNA]</scope>
    <source>
        <strain evidence="2">cv. G240</strain>
        <tissue evidence="1">Leaf</tissue>
    </source>
</reference>
<comment type="caution">
    <text evidence="1">The sequence shown here is derived from an EMBL/GenBank/DDBJ whole genome shotgun (WGS) entry which is preliminary data.</text>
</comment>
<reference evidence="2" key="1">
    <citation type="journal article" date="2020" name="Nat. Commun.">
        <title>Genome assembly of wild tea tree DASZ reveals pedigree and selection history of tea varieties.</title>
        <authorList>
            <person name="Zhang W."/>
            <person name="Zhang Y."/>
            <person name="Qiu H."/>
            <person name="Guo Y."/>
            <person name="Wan H."/>
            <person name="Zhang X."/>
            <person name="Scossa F."/>
            <person name="Alseekh S."/>
            <person name="Zhang Q."/>
            <person name="Wang P."/>
            <person name="Xu L."/>
            <person name="Schmidt M.H."/>
            <person name="Jia X."/>
            <person name="Li D."/>
            <person name="Zhu A."/>
            <person name="Guo F."/>
            <person name="Chen W."/>
            <person name="Ni D."/>
            <person name="Usadel B."/>
            <person name="Fernie A.R."/>
            <person name="Wen W."/>
        </authorList>
    </citation>
    <scope>NUCLEOTIDE SEQUENCE [LARGE SCALE GENOMIC DNA]</scope>
    <source>
        <strain evidence="2">cv. G240</strain>
    </source>
</reference>
<gene>
    <name evidence="1" type="ORF">HYC85_002095</name>
</gene>
<dbReference type="Proteomes" id="UP000593564">
    <property type="component" value="Unassembled WGS sequence"/>
</dbReference>
<evidence type="ECO:0000313" key="1">
    <source>
        <dbReference type="EMBL" id="KAF5960886.1"/>
    </source>
</evidence>
<proteinExistence type="predicted"/>
<sequence length="52" mass="6246">MIVIDGKNEELKEEWDWICFFKSKICKHAYNILLYLQLLTIESKTKEGIQQN</sequence>
<evidence type="ECO:0000313" key="2">
    <source>
        <dbReference type="Proteomes" id="UP000593564"/>
    </source>
</evidence>
<name>A0A7J7I8K0_CAMSI</name>
<organism evidence="1 2">
    <name type="scientific">Camellia sinensis</name>
    <name type="common">Tea plant</name>
    <name type="synonym">Thea sinensis</name>
    <dbReference type="NCBI Taxonomy" id="4442"/>
    <lineage>
        <taxon>Eukaryota</taxon>
        <taxon>Viridiplantae</taxon>
        <taxon>Streptophyta</taxon>
        <taxon>Embryophyta</taxon>
        <taxon>Tracheophyta</taxon>
        <taxon>Spermatophyta</taxon>
        <taxon>Magnoliopsida</taxon>
        <taxon>eudicotyledons</taxon>
        <taxon>Gunneridae</taxon>
        <taxon>Pentapetalae</taxon>
        <taxon>asterids</taxon>
        <taxon>Ericales</taxon>
        <taxon>Theaceae</taxon>
        <taxon>Camellia</taxon>
    </lineage>
</organism>
<accession>A0A7J7I8K0</accession>
<dbReference type="AlphaFoldDB" id="A0A7J7I8K0"/>